<proteinExistence type="predicted"/>
<name>A0A5E4B7R4_MARMO</name>
<sequence>LDRVDRDLGHGAHLLQPPAPPGSCVTPSDGPQRHRGQTQGSDPEPRGPGLRGEAETSQRRACGAHDLRWR</sequence>
<dbReference type="EMBL" id="CABDUW010000277">
    <property type="protein sequence ID" value="VTJ64742.1"/>
    <property type="molecule type" value="Genomic_DNA"/>
</dbReference>
<dbReference type="AlphaFoldDB" id="A0A5E4B7R4"/>
<feature type="non-terminal residue" evidence="2">
    <location>
        <position position="70"/>
    </location>
</feature>
<dbReference type="Proteomes" id="UP000335636">
    <property type="component" value="Unassembled WGS sequence"/>
</dbReference>
<accession>A0A5E4B7R4</accession>
<evidence type="ECO:0000313" key="3">
    <source>
        <dbReference type="Proteomes" id="UP000335636"/>
    </source>
</evidence>
<gene>
    <name evidence="2" type="ORF">MONAX_5E009709</name>
</gene>
<protein>
    <submittedName>
        <fullName evidence="2">Uncharacterized protein</fullName>
    </submittedName>
</protein>
<reference evidence="2" key="1">
    <citation type="submission" date="2019-04" db="EMBL/GenBank/DDBJ databases">
        <authorList>
            <person name="Alioto T."/>
            <person name="Alioto T."/>
        </authorList>
    </citation>
    <scope>NUCLEOTIDE SEQUENCE [LARGE SCALE GENOMIC DNA]</scope>
</reference>
<evidence type="ECO:0000313" key="2">
    <source>
        <dbReference type="EMBL" id="VTJ64742.1"/>
    </source>
</evidence>
<evidence type="ECO:0000256" key="1">
    <source>
        <dbReference type="SAM" id="MobiDB-lite"/>
    </source>
</evidence>
<keyword evidence="3" id="KW-1185">Reference proteome</keyword>
<organism evidence="2 3">
    <name type="scientific">Marmota monax</name>
    <name type="common">Woodchuck</name>
    <dbReference type="NCBI Taxonomy" id="9995"/>
    <lineage>
        <taxon>Eukaryota</taxon>
        <taxon>Metazoa</taxon>
        <taxon>Chordata</taxon>
        <taxon>Craniata</taxon>
        <taxon>Vertebrata</taxon>
        <taxon>Euteleostomi</taxon>
        <taxon>Mammalia</taxon>
        <taxon>Eutheria</taxon>
        <taxon>Euarchontoglires</taxon>
        <taxon>Glires</taxon>
        <taxon>Rodentia</taxon>
        <taxon>Sciuromorpha</taxon>
        <taxon>Sciuridae</taxon>
        <taxon>Xerinae</taxon>
        <taxon>Marmotini</taxon>
        <taxon>Marmota</taxon>
    </lineage>
</organism>
<feature type="non-terminal residue" evidence="2">
    <location>
        <position position="1"/>
    </location>
</feature>
<feature type="region of interest" description="Disordered" evidence="1">
    <location>
        <begin position="1"/>
        <end position="70"/>
    </location>
</feature>
<feature type="compositionally biased region" description="Basic and acidic residues" evidence="1">
    <location>
        <begin position="52"/>
        <end position="70"/>
    </location>
</feature>
<feature type="compositionally biased region" description="Basic and acidic residues" evidence="1">
    <location>
        <begin position="1"/>
        <end position="10"/>
    </location>
</feature>
<comment type="caution">
    <text evidence="2">The sequence shown here is derived from an EMBL/GenBank/DDBJ whole genome shotgun (WGS) entry which is preliminary data.</text>
</comment>